<organism evidence="10 11">
    <name type="scientific">Streptomyces gamaensis</name>
    <dbReference type="NCBI Taxonomy" id="1763542"/>
    <lineage>
        <taxon>Bacteria</taxon>
        <taxon>Bacillati</taxon>
        <taxon>Actinomycetota</taxon>
        <taxon>Actinomycetes</taxon>
        <taxon>Kitasatosporales</taxon>
        <taxon>Streptomycetaceae</taxon>
        <taxon>Streptomyces</taxon>
    </lineage>
</organism>
<keyword evidence="11" id="KW-1185">Reference proteome</keyword>
<keyword evidence="4 7" id="KW-1133">Transmembrane helix</keyword>
<feature type="transmembrane region" description="Helical" evidence="7">
    <location>
        <begin position="45"/>
        <end position="67"/>
    </location>
</feature>
<gene>
    <name evidence="10" type="ORF">ACFP1Z_30810</name>
</gene>
<dbReference type="InterPro" id="IPR003838">
    <property type="entry name" value="ABC3_permease_C"/>
</dbReference>
<evidence type="ECO:0000256" key="1">
    <source>
        <dbReference type="ARBA" id="ARBA00004651"/>
    </source>
</evidence>
<dbReference type="InterPro" id="IPR025857">
    <property type="entry name" value="MacB_PCD"/>
</dbReference>
<feature type="transmembrane region" description="Helical" evidence="7">
    <location>
        <begin position="377"/>
        <end position="401"/>
    </location>
</feature>
<dbReference type="RefSeq" id="WP_390321016.1">
    <property type="nucleotide sequence ID" value="NZ_JBHSPB010000030.1"/>
</dbReference>
<dbReference type="Pfam" id="PF12704">
    <property type="entry name" value="MacB_PCD"/>
    <property type="match status" value="1"/>
</dbReference>
<proteinExistence type="inferred from homology"/>
<keyword evidence="2" id="KW-1003">Cell membrane</keyword>
<evidence type="ECO:0000256" key="5">
    <source>
        <dbReference type="ARBA" id="ARBA00023136"/>
    </source>
</evidence>
<evidence type="ECO:0000256" key="3">
    <source>
        <dbReference type="ARBA" id="ARBA00022692"/>
    </source>
</evidence>
<dbReference type="InterPro" id="IPR050250">
    <property type="entry name" value="Macrolide_Exporter_MacB"/>
</dbReference>
<accession>A0ABW0ZBQ8</accession>
<feature type="transmembrane region" description="Helical" evidence="7">
    <location>
        <begin position="295"/>
        <end position="320"/>
    </location>
</feature>
<evidence type="ECO:0000313" key="11">
    <source>
        <dbReference type="Proteomes" id="UP001596083"/>
    </source>
</evidence>
<feature type="domain" description="MacB-like periplasmic core" evidence="9">
    <location>
        <begin position="46"/>
        <end position="255"/>
    </location>
</feature>
<evidence type="ECO:0000313" key="10">
    <source>
        <dbReference type="EMBL" id="MFC5724554.1"/>
    </source>
</evidence>
<keyword evidence="3 7" id="KW-0812">Transmembrane</keyword>
<dbReference type="Pfam" id="PF02687">
    <property type="entry name" value="FtsX"/>
    <property type="match status" value="1"/>
</dbReference>
<feature type="domain" description="ABC3 transporter permease C-terminal" evidence="8">
    <location>
        <begin position="299"/>
        <end position="411"/>
    </location>
</feature>
<evidence type="ECO:0000256" key="4">
    <source>
        <dbReference type="ARBA" id="ARBA00022989"/>
    </source>
</evidence>
<dbReference type="PANTHER" id="PTHR30572">
    <property type="entry name" value="MEMBRANE COMPONENT OF TRANSPORTER-RELATED"/>
    <property type="match status" value="1"/>
</dbReference>
<comment type="caution">
    <text evidence="10">The sequence shown here is derived from an EMBL/GenBank/DDBJ whole genome shotgun (WGS) entry which is preliminary data.</text>
</comment>
<dbReference type="Proteomes" id="UP001596083">
    <property type="component" value="Unassembled WGS sequence"/>
</dbReference>
<dbReference type="PANTHER" id="PTHR30572:SF4">
    <property type="entry name" value="ABC TRANSPORTER PERMEASE YTRF"/>
    <property type="match status" value="1"/>
</dbReference>
<dbReference type="EMBL" id="JBHSPB010000030">
    <property type="protein sequence ID" value="MFC5724554.1"/>
    <property type="molecule type" value="Genomic_DNA"/>
</dbReference>
<reference evidence="11" key="1">
    <citation type="journal article" date="2019" name="Int. J. Syst. Evol. Microbiol.">
        <title>The Global Catalogue of Microorganisms (GCM) 10K type strain sequencing project: providing services to taxonomists for standard genome sequencing and annotation.</title>
        <authorList>
            <consortium name="The Broad Institute Genomics Platform"/>
            <consortium name="The Broad Institute Genome Sequencing Center for Infectious Disease"/>
            <person name="Wu L."/>
            <person name="Ma J."/>
        </authorList>
    </citation>
    <scope>NUCLEOTIDE SEQUENCE [LARGE SCALE GENOMIC DNA]</scope>
    <source>
        <strain evidence="11">CGMCC 4.7304</strain>
    </source>
</reference>
<sequence length="418" mass="43374">MRKRLLRLRRRPAGRQTQRYVPARLSARDVLALGVLRLRVRPMRAALSALGISIGVATMIVVVGIPASSKAALAEQLSRLGTNMLKIKAAGDKTSPTPLPEQADAMMARVGPVTSAAEIGKMTEVSIRRNEKVDQGDTSGVSVVAARGDLKHTFEAEAWAGTLPEQGAGKLPSVVLGPTAAHNLGITSLAPHNGIGPQLLIGDKWFTVTGILRSIPLLPELDSAAIVGWQAAKDQLGFGGHPDTVYLRARESALDDVRAVAPATVNPQRPEAVTVSRPSDALAAKQMTETTFSSLFLGLAAVALLVGGVGVANTMIISVLERRTEIGLRRALGAGRGQIRIQFLTESVVLCLLGGGAGVLLGTAGVAGWALSQSWPAVLPLPAVFGGLGSAVLTGAVAGLYPAVRASRLTPTEALANA</sequence>
<name>A0ABW0ZBQ8_9ACTN</name>
<protein>
    <submittedName>
        <fullName evidence="10">ABC transporter permease</fullName>
    </submittedName>
</protein>
<feature type="transmembrane region" description="Helical" evidence="7">
    <location>
        <begin position="348"/>
        <end position="371"/>
    </location>
</feature>
<evidence type="ECO:0000259" key="8">
    <source>
        <dbReference type="Pfam" id="PF02687"/>
    </source>
</evidence>
<evidence type="ECO:0000259" key="9">
    <source>
        <dbReference type="Pfam" id="PF12704"/>
    </source>
</evidence>
<keyword evidence="5 7" id="KW-0472">Membrane</keyword>
<evidence type="ECO:0000256" key="2">
    <source>
        <dbReference type="ARBA" id="ARBA00022475"/>
    </source>
</evidence>
<evidence type="ECO:0000256" key="6">
    <source>
        <dbReference type="ARBA" id="ARBA00038076"/>
    </source>
</evidence>
<comment type="similarity">
    <text evidence="6">Belongs to the ABC-4 integral membrane protein family.</text>
</comment>
<comment type="subcellular location">
    <subcellularLocation>
        <location evidence="1">Cell membrane</location>
        <topology evidence="1">Multi-pass membrane protein</topology>
    </subcellularLocation>
</comment>
<evidence type="ECO:0000256" key="7">
    <source>
        <dbReference type="SAM" id="Phobius"/>
    </source>
</evidence>